<feature type="transmembrane region" description="Helical" evidence="8">
    <location>
        <begin position="6"/>
        <end position="24"/>
    </location>
</feature>
<protein>
    <submittedName>
        <fullName evidence="9">Na(+)/H(+) antiporter subunit F</fullName>
    </submittedName>
</protein>
<dbReference type="RefSeq" id="WP_145271697.1">
    <property type="nucleotide sequence ID" value="NZ_CP036426.1"/>
</dbReference>
<dbReference type="Pfam" id="PF04066">
    <property type="entry name" value="MrpF_PhaF"/>
    <property type="match status" value="1"/>
</dbReference>
<dbReference type="InterPro" id="IPR007208">
    <property type="entry name" value="MrpF/PhaF-like"/>
</dbReference>
<evidence type="ECO:0000256" key="2">
    <source>
        <dbReference type="ARBA" id="ARBA00009212"/>
    </source>
</evidence>
<dbReference type="Proteomes" id="UP000317835">
    <property type="component" value="Chromosome"/>
</dbReference>
<dbReference type="PANTHER" id="PTHR34702:SF1">
    <property type="entry name" value="NA(+)_H(+) ANTIPORTER SUBUNIT F"/>
    <property type="match status" value="1"/>
</dbReference>
<evidence type="ECO:0000256" key="8">
    <source>
        <dbReference type="SAM" id="Phobius"/>
    </source>
</evidence>
<dbReference type="GO" id="GO:0015385">
    <property type="term" value="F:sodium:proton antiporter activity"/>
    <property type="evidence" value="ECO:0007669"/>
    <property type="project" value="TreeGrafter"/>
</dbReference>
<dbReference type="KEGG" id="tpla:ElP_37480"/>
<accession>A0A518H4S8</accession>
<feature type="transmembrane region" description="Helical" evidence="8">
    <location>
        <begin position="59"/>
        <end position="81"/>
    </location>
</feature>
<evidence type="ECO:0000313" key="10">
    <source>
        <dbReference type="Proteomes" id="UP000317835"/>
    </source>
</evidence>
<organism evidence="9 10">
    <name type="scientific">Tautonia plasticadhaerens</name>
    <dbReference type="NCBI Taxonomy" id="2527974"/>
    <lineage>
        <taxon>Bacteria</taxon>
        <taxon>Pseudomonadati</taxon>
        <taxon>Planctomycetota</taxon>
        <taxon>Planctomycetia</taxon>
        <taxon>Isosphaerales</taxon>
        <taxon>Isosphaeraceae</taxon>
        <taxon>Tautonia</taxon>
    </lineage>
</organism>
<sequence length="87" mass="8960">MEVVVLGALGVVGLGLACCLYRIVRGPSAFDRVLAFDAAALNVVGAILLDSILIRSGAFLDVVLVVTLLGFLGTIALTAFLEGRLGE</sequence>
<dbReference type="AlphaFoldDB" id="A0A518H4S8"/>
<proteinExistence type="inferred from homology"/>
<gene>
    <name evidence="9" type="primary">mrpF</name>
    <name evidence="9" type="ORF">ElP_37480</name>
</gene>
<comment type="subcellular location">
    <subcellularLocation>
        <location evidence="1">Cell membrane</location>
        <topology evidence="1">Multi-pass membrane protein</topology>
    </subcellularLocation>
</comment>
<evidence type="ECO:0000256" key="7">
    <source>
        <dbReference type="ARBA" id="ARBA00023136"/>
    </source>
</evidence>
<keyword evidence="6 8" id="KW-1133">Transmembrane helix</keyword>
<keyword evidence="3" id="KW-0813">Transport</keyword>
<dbReference type="OrthoDB" id="9800226at2"/>
<dbReference type="EMBL" id="CP036426">
    <property type="protein sequence ID" value="QDV35840.1"/>
    <property type="molecule type" value="Genomic_DNA"/>
</dbReference>
<keyword evidence="7 8" id="KW-0472">Membrane</keyword>
<reference evidence="9 10" key="1">
    <citation type="submission" date="2019-02" db="EMBL/GenBank/DDBJ databases">
        <title>Deep-cultivation of Planctomycetes and their phenomic and genomic characterization uncovers novel biology.</title>
        <authorList>
            <person name="Wiegand S."/>
            <person name="Jogler M."/>
            <person name="Boedeker C."/>
            <person name="Pinto D."/>
            <person name="Vollmers J."/>
            <person name="Rivas-Marin E."/>
            <person name="Kohn T."/>
            <person name="Peeters S.H."/>
            <person name="Heuer A."/>
            <person name="Rast P."/>
            <person name="Oberbeckmann S."/>
            <person name="Bunk B."/>
            <person name="Jeske O."/>
            <person name="Meyerdierks A."/>
            <person name="Storesund J.E."/>
            <person name="Kallscheuer N."/>
            <person name="Luecker S."/>
            <person name="Lage O.M."/>
            <person name="Pohl T."/>
            <person name="Merkel B.J."/>
            <person name="Hornburger P."/>
            <person name="Mueller R.-W."/>
            <person name="Bruemmer F."/>
            <person name="Labrenz M."/>
            <person name="Spormann A.M."/>
            <person name="Op den Camp H."/>
            <person name="Overmann J."/>
            <person name="Amann R."/>
            <person name="Jetten M.S.M."/>
            <person name="Mascher T."/>
            <person name="Medema M.H."/>
            <person name="Devos D.P."/>
            <person name="Kaster A.-K."/>
            <person name="Ovreas L."/>
            <person name="Rohde M."/>
            <person name="Galperin M.Y."/>
            <person name="Jogler C."/>
        </authorList>
    </citation>
    <scope>NUCLEOTIDE SEQUENCE [LARGE SCALE GENOMIC DNA]</scope>
    <source>
        <strain evidence="9 10">ElP</strain>
    </source>
</reference>
<evidence type="ECO:0000313" key="9">
    <source>
        <dbReference type="EMBL" id="QDV35840.1"/>
    </source>
</evidence>
<name>A0A518H4S8_9BACT</name>
<keyword evidence="5 8" id="KW-0812">Transmembrane</keyword>
<keyword evidence="10" id="KW-1185">Reference proteome</keyword>
<dbReference type="GO" id="GO:0005886">
    <property type="term" value="C:plasma membrane"/>
    <property type="evidence" value="ECO:0007669"/>
    <property type="project" value="UniProtKB-SubCell"/>
</dbReference>
<comment type="similarity">
    <text evidence="2">Belongs to the CPA3 antiporters (TC 2.A.63) subunit F family.</text>
</comment>
<evidence type="ECO:0000256" key="5">
    <source>
        <dbReference type="ARBA" id="ARBA00022692"/>
    </source>
</evidence>
<evidence type="ECO:0000256" key="1">
    <source>
        <dbReference type="ARBA" id="ARBA00004651"/>
    </source>
</evidence>
<dbReference type="PANTHER" id="PTHR34702">
    <property type="entry name" value="NA(+)/H(+) ANTIPORTER SUBUNIT F1"/>
    <property type="match status" value="1"/>
</dbReference>
<keyword evidence="4" id="KW-1003">Cell membrane</keyword>
<evidence type="ECO:0000256" key="4">
    <source>
        <dbReference type="ARBA" id="ARBA00022475"/>
    </source>
</evidence>
<feature type="transmembrane region" description="Helical" evidence="8">
    <location>
        <begin position="33"/>
        <end position="53"/>
    </location>
</feature>
<evidence type="ECO:0000256" key="6">
    <source>
        <dbReference type="ARBA" id="ARBA00022989"/>
    </source>
</evidence>
<evidence type="ECO:0000256" key="3">
    <source>
        <dbReference type="ARBA" id="ARBA00022448"/>
    </source>
</evidence>